<dbReference type="GO" id="GO:0004523">
    <property type="term" value="F:RNA-DNA hybrid ribonuclease activity"/>
    <property type="evidence" value="ECO:0007669"/>
    <property type="project" value="InterPro"/>
</dbReference>
<name>A0AAE1T9X2_9LAMI</name>
<dbReference type="PANTHER" id="PTHR47074:SF11">
    <property type="entry name" value="REVERSE TRANSCRIPTASE-LIKE PROTEIN"/>
    <property type="match status" value="1"/>
</dbReference>
<feature type="domain" description="RNase H type-1" evidence="1">
    <location>
        <begin position="181"/>
        <end position="257"/>
    </location>
</feature>
<dbReference type="GO" id="GO:0003676">
    <property type="term" value="F:nucleic acid binding"/>
    <property type="evidence" value="ECO:0007669"/>
    <property type="project" value="InterPro"/>
</dbReference>
<dbReference type="EMBL" id="JACGWL010000248">
    <property type="protein sequence ID" value="KAK4384243.1"/>
    <property type="molecule type" value="Genomic_DNA"/>
</dbReference>
<evidence type="ECO:0000313" key="2">
    <source>
        <dbReference type="EMBL" id="KAK4384243.1"/>
    </source>
</evidence>
<proteinExistence type="predicted"/>
<dbReference type="InterPro" id="IPR044730">
    <property type="entry name" value="RNase_H-like_dom_plant"/>
</dbReference>
<organism evidence="2 3">
    <name type="scientific">Sesamum angolense</name>
    <dbReference type="NCBI Taxonomy" id="2727404"/>
    <lineage>
        <taxon>Eukaryota</taxon>
        <taxon>Viridiplantae</taxon>
        <taxon>Streptophyta</taxon>
        <taxon>Embryophyta</taxon>
        <taxon>Tracheophyta</taxon>
        <taxon>Spermatophyta</taxon>
        <taxon>Magnoliopsida</taxon>
        <taxon>eudicotyledons</taxon>
        <taxon>Gunneridae</taxon>
        <taxon>Pentapetalae</taxon>
        <taxon>asterids</taxon>
        <taxon>lamiids</taxon>
        <taxon>Lamiales</taxon>
        <taxon>Pedaliaceae</taxon>
        <taxon>Sesamum</taxon>
    </lineage>
</organism>
<reference evidence="2" key="2">
    <citation type="journal article" date="2024" name="Plant">
        <title>Genomic evolution and insights into agronomic trait innovations of Sesamum species.</title>
        <authorList>
            <person name="Miao H."/>
            <person name="Wang L."/>
            <person name="Qu L."/>
            <person name="Liu H."/>
            <person name="Sun Y."/>
            <person name="Le M."/>
            <person name="Wang Q."/>
            <person name="Wei S."/>
            <person name="Zheng Y."/>
            <person name="Lin W."/>
            <person name="Duan Y."/>
            <person name="Cao H."/>
            <person name="Xiong S."/>
            <person name="Wang X."/>
            <person name="Wei L."/>
            <person name="Li C."/>
            <person name="Ma Q."/>
            <person name="Ju M."/>
            <person name="Zhao R."/>
            <person name="Li G."/>
            <person name="Mu C."/>
            <person name="Tian Q."/>
            <person name="Mei H."/>
            <person name="Zhang T."/>
            <person name="Gao T."/>
            <person name="Zhang H."/>
        </authorList>
    </citation>
    <scope>NUCLEOTIDE SEQUENCE</scope>
    <source>
        <strain evidence="2">K16</strain>
    </source>
</reference>
<sequence length="260" mass="29565">MFPSLTKLITREETFWKQRSKHLWLKEGNRNTRFFHAKPSHRHQINSIQKLRQSDGTWTDSVNGVQQCILEYFQNLFTSMRPLLEDIQRGVEHLPVVVDRNMAEDLQQHYMVDEVTKGLFNMGGKKYINLKLDISKAYDRVEWSFLQQVLGKLGFLVSFIELIMLCISFIGIPPAGKIKINFDGALLDGGVAIGVGIIAHDPTGVCLAWQSLHLVRKGLAFVVEAYAARAPTLLAWSLQWQEVLIEGDCALLISRLSTNQ</sequence>
<comment type="caution">
    <text evidence="2">The sequence shown here is derived from an EMBL/GenBank/DDBJ whole genome shotgun (WGS) entry which is preliminary data.</text>
</comment>
<dbReference type="InterPro" id="IPR002156">
    <property type="entry name" value="RNaseH_domain"/>
</dbReference>
<protein>
    <recommendedName>
        <fullName evidence="1">RNase H type-1 domain-containing protein</fullName>
    </recommendedName>
</protein>
<evidence type="ECO:0000259" key="1">
    <source>
        <dbReference type="Pfam" id="PF13456"/>
    </source>
</evidence>
<dbReference type="AlphaFoldDB" id="A0AAE1T9X2"/>
<dbReference type="CDD" id="cd06222">
    <property type="entry name" value="RNase_H_like"/>
    <property type="match status" value="1"/>
</dbReference>
<dbReference type="PANTHER" id="PTHR47074">
    <property type="entry name" value="BNAC02G40300D PROTEIN"/>
    <property type="match status" value="1"/>
</dbReference>
<reference evidence="2" key="1">
    <citation type="submission" date="2020-06" db="EMBL/GenBank/DDBJ databases">
        <authorList>
            <person name="Li T."/>
            <person name="Hu X."/>
            <person name="Zhang T."/>
            <person name="Song X."/>
            <person name="Zhang H."/>
            <person name="Dai N."/>
            <person name="Sheng W."/>
            <person name="Hou X."/>
            <person name="Wei L."/>
        </authorList>
    </citation>
    <scope>NUCLEOTIDE SEQUENCE</scope>
    <source>
        <strain evidence="2">K16</strain>
        <tissue evidence="2">Leaf</tissue>
    </source>
</reference>
<accession>A0AAE1T9X2</accession>
<gene>
    <name evidence="2" type="ORF">Sango_2735800</name>
</gene>
<dbReference type="InterPro" id="IPR052929">
    <property type="entry name" value="RNase_H-like_EbsB-rel"/>
</dbReference>
<keyword evidence="3" id="KW-1185">Reference proteome</keyword>
<dbReference type="Pfam" id="PF13456">
    <property type="entry name" value="RVT_3"/>
    <property type="match status" value="1"/>
</dbReference>
<dbReference type="Proteomes" id="UP001289374">
    <property type="component" value="Unassembled WGS sequence"/>
</dbReference>
<evidence type="ECO:0000313" key="3">
    <source>
        <dbReference type="Proteomes" id="UP001289374"/>
    </source>
</evidence>